<dbReference type="Proteomes" id="UP000267606">
    <property type="component" value="Unassembled WGS sequence"/>
</dbReference>
<sequence length="91" mass="9867">MHVRITDMRRSSHHHLTSSSVEGGFHSCLPSERQRRREGRSVPLALAGSWFLSHLSPKHSTGHGGSCEVGWGGVGWAACSGPQQFPPLTLP</sequence>
<evidence type="ECO:0000256" key="1">
    <source>
        <dbReference type="SAM" id="MobiDB-lite"/>
    </source>
</evidence>
<proteinExistence type="predicted"/>
<accession>A0A183I8J5</accession>
<feature type="compositionally biased region" description="Basic and acidic residues" evidence="1">
    <location>
        <begin position="1"/>
        <end position="10"/>
    </location>
</feature>
<dbReference type="EMBL" id="UZAJ01043826">
    <property type="protein sequence ID" value="VDP26593.1"/>
    <property type="molecule type" value="Genomic_DNA"/>
</dbReference>
<name>A0A183I8J5_9BILA</name>
<protein>
    <submittedName>
        <fullName evidence="2 4">Uncharacterized protein</fullName>
    </submittedName>
</protein>
<dbReference type="AlphaFoldDB" id="A0A183I8J5"/>
<evidence type="ECO:0000313" key="4">
    <source>
        <dbReference type="WBParaSite" id="OFLC_0001607001-mRNA-1"/>
    </source>
</evidence>
<evidence type="ECO:0000313" key="2">
    <source>
        <dbReference type="EMBL" id="VDP26593.1"/>
    </source>
</evidence>
<gene>
    <name evidence="2" type="ORF">OFLC_LOCUS16057</name>
</gene>
<dbReference type="WBParaSite" id="OFLC_0001607001-mRNA-1">
    <property type="protein sequence ID" value="OFLC_0001607001-mRNA-1"/>
    <property type="gene ID" value="OFLC_0001607001"/>
</dbReference>
<keyword evidence="3" id="KW-1185">Reference proteome</keyword>
<evidence type="ECO:0000313" key="3">
    <source>
        <dbReference type="Proteomes" id="UP000267606"/>
    </source>
</evidence>
<reference evidence="4" key="1">
    <citation type="submission" date="2016-06" db="UniProtKB">
        <authorList>
            <consortium name="WormBaseParasite"/>
        </authorList>
    </citation>
    <scope>IDENTIFICATION</scope>
</reference>
<reference evidence="2 3" key="2">
    <citation type="submission" date="2018-11" db="EMBL/GenBank/DDBJ databases">
        <authorList>
            <consortium name="Pathogen Informatics"/>
        </authorList>
    </citation>
    <scope>NUCLEOTIDE SEQUENCE [LARGE SCALE GENOMIC DNA]</scope>
</reference>
<feature type="region of interest" description="Disordered" evidence="1">
    <location>
        <begin position="1"/>
        <end position="40"/>
    </location>
</feature>
<organism evidence="4">
    <name type="scientific">Onchocerca flexuosa</name>
    <dbReference type="NCBI Taxonomy" id="387005"/>
    <lineage>
        <taxon>Eukaryota</taxon>
        <taxon>Metazoa</taxon>
        <taxon>Ecdysozoa</taxon>
        <taxon>Nematoda</taxon>
        <taxon>Chromadorea</taxon>
        <taxon>Rhabditida</taxon>
        <taxon>Spirurina</taxon>
        <taxon>Spiruromorpha</taxon>
        <taxon>Filarioidea</taxon>
        <taxon>Onchocercidae</taxon>
        <taxon>Onchocerca</taxon>
    </lineage>
</organism>